<dbReference type="SUPFAM" id="SSF69318">
    <property type="entry name" value="Integrin alpha N-terminal domain"/>
    <property type="match status" value="1"/>
</dbReference>
<evidence type="ECO:0000313" key="8">
    <source>
        <dbReference type="Proteomes" id="UP000268094"/>
    </source>
</evidence>
<comment type="subcellular location">
    <subcellularLocation>
        <location evidence="1">Secreted</location>
    </subcellularLocation>
</comment>
<dbReference type="GO" id="GO:0005576">
    <property type="term" value="C:extracellular region"/>
    <property type="evidence" value="ECO:0007669"/>
    <property type="project" value="UniProtKB-SubCell"/>
</dbReference>
<accession>A0A3A8I3R2</accession>
<evidence type="ECO:0000256" key="1">
    <source>
        <dbReference type="ARBA" id="ARBA00004613"/>
    </source>
</evidence>
<keyword evidence="4" id="KW-0677">Repeat</keyword>
<dbReference type="Pfam" id="PF25023">
    <property type="entry name" value="TEN_YD-shell"/>
    <property type="match status" value="1"/>
</dbReference>
<evidence type="ECO:0000256" key="2">
    <source>
        <dbReference type="ARBA" id="ARBA00022525"/>
    </source>
</evidence>
<dbReference type="GO" id="GO:0005737">
    <property type="term" value="C:cytoplasm"/>
    <property type="evidence" value="ECO:0007669"/>
    <property type="project" value="InterPro"/>
</dbReference>
<protein>
    <recommendedName>
        <fullName evidence="6">Teneurin-like YD-shell domain-containing protein</fullName>
    </recommendedName>
</protein>
<dbReference type="InterPro" id="IPR022385">
    <property type="entry name" value="Rhs_assc_core"/>
</dbReference>
<dbReference type="PANTHER" id="PTHR32305">
    <property type="match status" value="1"/>
</dbReference>
<keyword evidence="3" id="KW-0732">Signal</keyword>
<dbReference type="Pfam" id="PF03534">
    <property type="entry name" value="SpvB"/>
    <property type="match status" value="1"/>
</dbReference>
<dbReference type="RefSeq" id="WP_120544115.1">
    <property type="nucleotide sequence ID" value="NZ_RAVZ01000273.1"/>
</dbReference>
<dbReference type="InterPro" id="IPR050708">
    <property type="entry name" value="T6SS_VgrG/RHS"/>
</dbReference>
<dbReference type="Proteomes" id="UP000268094">
    <property type="component" value="Unassembled WGS sequence"/>
</dbReference>
<evidence type="ECO:0000256" key="3">
    <source>
        <dbReference type="ARBA" id="ARBA00022729"/>
    </source>
</evidence>
<dbReference type="NCBIfam" id="TIGR03696">
    <property type="entry name" value="Rhs_assc_core"/>
    <property type="match status" value="1"/>
</dbReference>
<dbReference type="InterPro" id="IPR013517">
    <property type="entry name" value="FG-GAP"/>
</dbReference>
<dbReference type="Gene3D" id="2.180.10.10">
    <property type="entry name" value="RHS repeat-associated core"/>
    <property type="match status" value="2"/>
</dbReference>
<evidence type="ECO:0000256" key="4">
    <source>
        <dbReference type="ARBA" id="ARBA00022737"/>
    </source>
</evidence>
<evidence type="ECO:0000256" key="5">
    <source>
        <dbReference type="ARBA" id="ARBA00023026"/>
    </source>
</evidence>
<dbReference type="InterPro" id="IPR003284">
    <property type="entry name" value="Sal_SpvB"/>
</dbReference>
<comment type="caution">
    <text evidence="7">The sequence shown here is derived from an EMBL/GenBank/DDBJ whole genome shotgun (WGS) entry which is preliminary data.</text>
</comment>
<dbReference type="Pfam" id="PF13517">
    <property type="entry name" value="FG-GAP_3"/>
    <property type="match status" value="1"/>
</dbReference>
<dbReference type="EMBL" id="RAVZ01000273">
    <property type="protein sequence ID" value="RKG77962.1"/>
    <property type="molecule type" value="Genomic_DNA"/>
</dbReference>
<name>A0A3A8I3R2_9BACT</name>
<reference evidence="8" key="1">
    <citation type="submission" date="2018-09" db="EMBL/GenBank/DDBJ databases">
        <authorList>
            <person name="Livingstone P.G."/>
            <person name="Whitworth D.E."/>
        </authorList>
    </citation>
    <scope>NUCLEOTIDE SEQUENCE [LARGE SCALE GENOMIC DNA]</scope>
    <source>
        <strain evidence="8">CA054A</strain>
    </source>
</reference>
<dbReference type="InterPro" id="IPR028994">
    <property type="entry name" value="Integrin_alpha_N"/>
</dbReference>
<proteinExistence type="predicted"/>
<evidence type="ECO:0000313" key="7">
    <source>
        <dbReference type="EMBL" id="RKG77962.1"/>
    </source>
</evidence>
<keyword evidence="2" id="KW-0964">Secreted</keyword>
<evidence type="ECO:0000259" key="6">
    <source>
        <dbReference type="Pfam" id="PF25023"/>
    </source>
</evidence>
<keyword evidence="5" id="KW-0843">Virulence</keyword>
<dbReference type="InterPro" id="IPR056823">
    <property type="entry name" value="TEN-like_YD-shell"/>
</dbReference>
<feature type="domain" description="Teneurin-like YD-shell" evidence="6">
    <location>
        <begin position="1742"/>
        <end position="1940"/>
    </location>
</feature>
<dbReference type="PANTHER" id="PTHR32305:SF15">
    <property type="entry name" value="PROTEIN RHSA-RELATED"/>
    <property type="match status" value="1"/>
</dbReference>
<gene>
    <name evidence="7" type="ORF">D7V88_30370</name>
</gene>
<sequence>MHRGDGTGKTRSVCSQAGAYLTLLLYWSQLVSCSPSAGGLEEGERFHGGPWVTQTARLQDTSLLEVPSDTLVASPAQASTATTPYSTDVSGDGAASVSIPLWAPEGRAGLQPNLSIAYNSRSPDGPLGVGFNLSGMSQITHCSKTLTQDGVVQALDLDASWRDARYCLDGERLVLVSDPNGTAPPEFRTENDSYARVVIEQMGAGAVPRIFRAYTREGLILTFGATGARSDGIFSGGVGGPIAWAQTVVTDRAGNRLDVFYEKGANPGALGAWIRPDRILYTSFVKPGAGGVGDEPALRSVKFRYQPRPDVFLGFIAGAKVRRDFRLSSIEMRGPDASGAEALLRTYTLQYSNGSLSKRSLLSEIKECDGQDICNLPVRFDWEPGSWEFDDQDAGEIQQNVTDGGLHVFGVGAGRYALGYLDQSVKLFTEQCGYNEAPCYERFDPRLNPSFNREHWHDVFRLHVLKDAALNPWQIEFPYGNSTWDSLLCPTRPSLRPVVVDWEGFGKSSLASFSCRVGEFTVNGLDVLETQYGYRHSDLYDSVWGSSRSVYWLDMNGDGLNDMAYIGSPPQNTADRVGVRLGGSGVKLQTASRVFTRPSYGLRAVDLDGSGRMSLVGPSEADPTHFTSVSEAQNSGALVETPTQFTTPFWFGSPAETPLESLFDFVDVNGDGLADAVSMGRDGTTSYFPRVEVQYNDGKRGAVDATVWKRIVVTDQYIDKRTGDFDGDGRTDMLVVLPHRVLRVVRAGSLGEFTEHQDLSLVAGDNLKWLQVADVNGDGLLDITRRVGNRLRVAVRKHGSDVLLRVHGGTRLPDGQGFSGINHTFEYASLSSRCDPAVSNCDPQATLKVYTSSVSDDAGVRQAMESTRVVRRMSLNLGAEPQRSWRFFYKDGRQSVRGHGWLGFAERTRMDEQSGEVTTTTYGNTLYPLCTDLLGLCLPGLAHQPLKEVSVIPTQLSAPLQEQQRRVVEWKYALQQPSVGRYQRYARLISEKTELLRQGQAPTPLSNSERVVTLDAHGNTLTSILRVRDADSTQEVAVSTSNVTNNPTTGLPQGTWRVTRTWAKCGLTAPEVGCGSVDPQSTQVMDFTFDDKGRLSVREREPESREAAIQPQVSELYLKTTLSWNDKGMMSGFTREGGGQTRTESVVYDGWDQVYPRHVVDSAGGVTRFAFHPGLGVLAQTADPNGARTRYQYDGFGRVRASVPSYKASAAVCNRTSLQQHYEWENGLPRVRTSLVVRDTATTQDCDGGGGQPGATLDESSVRFDGLGRPVQEKVQGFEPTRPFIYTDFKYNARDAVVSHFLPRFQAEIPDSAPAATGVIYDNLERVTSQTMSGGGTRGLVYSASAYSTATVLTDADGRKGRRIVDQHGLLTESVDAFNSAQQVSTKYQYGAFNRLVRIVDAKGSQLNTTFNRLGQPVRTEDPNAGVRLHAYNAFGELKWEADGEEGDAGRSVTTHAYDVLGRVSQTQTRVGSVVKETTLYTWDTAQNGFGKLAFMSAELVGSPVVATAYAYDSLGRQVSVSQRIGEEEILTVTQTHDAQGRRDSVSYPQTGDGRQFKIKYDYSAKGDLIAVRNAASGQAYWTGLERDVNGQVTRERLGQDIERVRRYDVQGQVRLLEAKRGGVNVQRLLYEYTQGGNLTARHDHVLKSTEKFEYDPLDRLELWTLYQQDGACRMSTNRYVYDEIGNLLARNIVAGTGTSMVYSYSEPGLSGGPHAVKKVSQGGDVLRFNHDRRGNQTLKMNGQTGSILRSVEYTSFDLPQRIQEAGNEVDFVYDAKGSRARKRSSGGSGSSEVVYLGNVYQRQNKTTHVFEVPGPDGVVAEVVWQDHVSEERTRFFLNDRLGTPDTLLSSLGGAAERLKYDPFGARRRDVNLTEPATAPLSGGRVGFTGHEQDDELGLINMRGRMYDPRLGRFLSPDPVLADPTGSQSFNAYAYVLNNPLRYTDPSGFSPYYVSGSYGGSDIGVGTGVGLSLATGFVPWAVSKLLGSSAPGSGSIRTDDATAAVARHTVDGGSSLRIQTSGSTASVLPWGSASEIADSWMKRGHKPYRQWLLEQIQPGNSRAVNSGLAQITVAVELFTQVTDVLRLGEGTAEGGFGGVAEDALRVVSLYGGLSGFALKWARGLGWSRATTAAVPEAAVVAPAVGWKPLPKGLQIRRIGKLWVKRVDPNATGLMRAWGEHSLSCQVRALTRLQEMATPFSYRNGLLILQDVGPTATRRTFLKAYLKGSRRIGYVNDIKPRNMGENGLIFDPAMDYVDKSLIYGAMGGAASTVGYLGYRYYEAMQISADYERMLLEQEEGDVP</sequence>
<organism evidence="7 8">
    <name type="scientific">Corallococcus terminator</name>
    <dbReference type="NCBI Taxonomy" id="2316733"/>
    <lineage>
        <taxon>Bacteria</taxon>
        <taxon>Pseudomonadati</taxon>
        <taxon>Myxococcota</taxon>
        <taxon>Myxococcia</taxon>
        <taxon>Myxococcales</taxon>
        <taxon>Cystobacterineae</taxon>
        <taxon>Myxococcaceae</taxon>
        <taxon>Corallococcus</taxon>
    </lineage>
</organism>
<keyword evidence="8" id="KW-1185">Reference proteome</keyword>